<evidence type="ECO:0000256" key="2">
    <source>
        <dbReference type="SAM" id="SignalP"/>
    </source>
</evidence>
<keyword evidence="1 2" id="KW-0732">Signal</keyword>
<protein>
    <recommendedName>
        <fullName evidence="3">Secretion system C-terminal sorting domain-containing protein</fullName>
    </recommendedName>
</protein>
<dbReference type="Proteomes" id="UP000239068">
    <property type="component" value="Unassembled WGS sequence"/>
</dbReference>
<accession>A0A2S7WVT8</accession>
<proteinExistence type="predicted"/>
<dbReference type="InterPro" id="IPR026444">
    <property type="entry name" value="Secre_tail"/>
</dbReference>
<organism evidence="4 5">
    <name type="scientific">Polaribacter glomeratus</name>
    <dbReference type="NCBI Taxonomy" id="102"/>
    <lineage>
        <taxon>Bacteria</taxon>
        <taxon>Pseudomonadati</taxon>
        <taxon>Bacteroidota</taxon>
        <taxon>Flavobacteriia</taxon>
        <taxon>Flavobacteriales</taxon>
        <taxon>Flavobacteriaceae</taxon>
    </lineage>
</organism>
<evidence type="ECO:0000313" key="5">
    <source>
        <dbReference type="Proteomes" id="UP000239068"/>
    </source>
</evidence>
<evidence type="ECO:0000259" key="3">
    <source>
        <dbReference type="Pfam" id="PF18962"/>
    </source>
</evidence>
<feature type="chain" id="PRO_5015702287" description="Secretion system C-terminal sorting domain-containing protein" evidence="2">
    <location>
        <begin position="20"/>
        <end position="153"/>
    </location>
</feature>
<comment type="caution">
    <text evidence="4">The sequence shown here is derived from an EMBL/GenBank/DDBJ whole genome shotgun (WGS) entry which is preliminary data.</text>
</comment>
<dbReference type="AlphaFoldDB" id="A0A2S7WVT8"/>
<dbReference type="EMBL" id="MSCM01000001">
    <property type="protein sequence ID" value="PQJ81719.1"/>
    <property type="molecule type" value="Genomic_DNA"/>
</dbReference>
<gene>
    <name evidence="4" type="ORF">BTO16_03665</name>
</gene>
<name>A0A2S7WVT8_9FLAO</name>
<dbReference type="RefSeq" id="WP_105020291.1">
    <property type="nucleotide sequence ID" value="NZ_MSCM01000001.1"/>
</dbReference>
<feature type="signal peptide" evidence="2">
    <location>
        <begin position="1"/>
        <end position="19"/>
    </location>
</feature>
<reference evidence="4 5" key="1">
    <citation type="submission" date="2016-12" db="EMBL/GenBank/DDBJ databases">
        <title>Trade-off between light-utilization and light-protection in marine flavobacteria.</title>
        <authorList>
            <person name="Kumagai Y."/>
            <person name="Yoshizawa S."/>
            <person name="Kogure K."/>
            <person name="Iwasaki W."/>
        </authorList>
    </citation>
    <scope>NUCLEOTIDE SEQUENCE [LARGE SCALE GENOMIC DNA]</scope>
    <source>
        <strain evidence="4 5">ATCC 43844</strain>
    </source>
</reference>
<dbReference type="NCBIfam" id="TIGR04183">
    <property type="entry name" value="Por_Secre_tail"/>
    <property type="match status" value="1"/>
</dbReference>
<sequence>MKIKLFAVFLLFVTNIMLAQETIPSSGGEASGNGGSSNYTIGQVFYTTNGSISQGVQHAYEFQTLSSPLLTSVNLIASTYPNPTQDFITLKISDSTLENLSYILFDLNGKSIATGEITNTETPINLQNSAIGMYILKIIKKKQTIKTFKIIKK</sequence>
<feature type="domain" description="Secretion system C-terminal sorting" evidence="3">
    <location>
        <begin position="80"/>
        <end position="149"/>
    </location>
</feature>
<evidence type="ECO:0000313" key="4">
    <source>
        <dbReference type="EMBL" id="PQJ81719.1"/>
    </source>
</evidence>
<evidence type="ECO:0000256" key="1">
    <source>
        <dbReference type="ARBA" id="ARBA00022729"/>
    </source>
</evidence>
<dbReference type="Pfam" id="PF18962">
    <property type="entry name" value="Por_Secre_tail"/>
    <property type="match status" value="1"/>
</dbReference>
<dbReference type="OrthoDB" id="1352409at2"/>
<keyword evidence="5" id="KW-1185">Reference proteome</keyword>